<accession>A0A6J6B5J7</accession>
<evidence type="ECO:0000256" key="2">
    <source>
        <dbReference type="ARBA" id="ARBA00022801"/>
    </source>
</evidence>
<sequence length="210" mass="23046">MSLAITDFVSGRLENLETGKPIVLLLHGYGSNEEDLPGLVRFLPGNLPWYSLRAPVDLGNGFFAWANRVTPGNPPSPDVELATEAIWQWVDSHLDEKSQLIVLGFSQGGLMATQLLRTRPERVAAAVILAGFTLDVVQPADSLLATEKPKVIYCRGLQDDVISPEAVQRTLTWLKAHTTAEIHSYDGLGHSIDERVMEDVADYLKSVLSL</sequence>
<name>A0A6J6B5J7_9ZZZZ</name>
<dbReference type="AlphaFoldDB" id="A0A6J6B5J7"/>
<proteinExistence type="inferred from homology"/>
<comment type="similarity">
    <text evidence="1">Belongs to the AB hydrolase superfamily. AB hydrolase 2 family.</text>
</comment>
<organism evidence="4">
    <name type="scientific">freshwater metagenome</name>
    <dbReference type="NCBI Taxonomy" id="449393"/>
    <lineage>
        <taxon>unclassified sequences</taxon>
        <taxon>metagenomes</taxon>
        <taxon>ecological metagenomes</taxon>
    </lineage>
</organism>
<evidence type="ECO:0000259" key="3">
    <source>
        <dbReference type="Pfam" id="PF02230"/>
    </source>
</evidence>
<dbReference type="InterPro" id="IPR050565">
    <property type="entry name" value="LYPA1-2/EST-like"/>
</dbReference>
<keyword evidence="2" id="KW-0378">Hydrolase</keyword>
<evidence type="ECO:0000313" key="4">
    <source>
        <dbReference type="EMBL" id="CAB4534086.1"/>
    </source>
</evidence>
<feature type="domain" description="Phospholipase/carboxylesterase/thioesterase" evidence="3">
    <location>
        <begin position="20"/>
        <end position="206"/>
    </location>
</feature>
<dbReference type="Gene3D" id="3.40.50.1820">
    <property type="entry name" value="alpha/beta hydrolase"/>
    <property type="match status" value="1"/>
</dbReference>
<reference evidence="4" key="1">
    <citation type="submission" date="2020-05" db="EMBL/GenBank/DDBJ databases">
        <authorList>
            <person name="Chiriac C."/>
            <person name="Salcher M."/>
            <person name="Ghai R."/>
            <person name="Kavagutti S V."/>
        </authorList>
    </citation>
    <scope>NUCLEOTIDE SEQUENCE</scope>
</reference>
<dbReference type="PANTHER" id="PTHR10655">
    <property type="entry name" value="LYSOPHOSPHOLIPASE-RELATED"/>
    <property type="match status" value="1"/>
</dbReference>
<evidence type="ECO:0000256" key="1">
    <source>
        <dbReference type="ARBA" id="ARBA00006499"/>
    </source>
</evidence>
<dbReference type="SUPFAM" id="SSF53474">
    <property type="entry name" value="alpha/beta-Hydrolases"/>
    <property type="match status" value="1"/>
</dbReference>
<dbReference type="InterPro" id="IPR003140">
    <property type="entry name" value="PLipase/COase/thioEstase"/>
</dbReference>
<dbReference type="GO" id="GO:0016787">
    <property type="term" value="F:hydrolase activity"/>
    <property type="evidence" value="ECO:0007669"/>
    <property type="project" value="UniProtKB-KW"/>
</dbReference>
<gene>
    <name evidence="4" type="ORF">UFOPK1433_00108</name>
</gene>
<protein>
    <submittedName>
        <fullName evidence="4">Unannotated protein</fullName>
    </submittedName>
</protein>
<dbReference type="InterPro" id="IPR029058">
    <property type="entry name" value="AB_hydrolase_fold"/>
</dbReference>
<dbReference type="PANTHER" id="PTHR10655:SF17">
    <property type="entry name" value="LYSOPHOSPHOLIPASE-LIKE PROTEIN 1"/>
    <property type="match status" value="1"/>
</dbReference>
<dbReference type="Pfam" id="PF02230">
    <property type="entry name" value="Abhydrolase_2"/>
    <property type="match status" value="1"/>
</dbReference>
<dbReference type="EMBL" id="CAEZSN010000006">
    <property type="protein sequence ID" value="CAB4534086.1"/>
    <property type="molecule type" value="Genomic_DNA"/>
</dbReference>